<dbReference type="SUPFAM" id="SSF53335">
    <property type="entry name" value="S-adenosyl-L-methionine-dependent methyltransferases"/>
    <property type="match status" value="1"/>
</dbReference>
<feature type="domain" description="Methyltransferase type 11" evidence="1">
    <location>
        <begin position="51"/>
        <end position="146"/>
    </location>
</feature>
<dbReference type="STRING" id="561184.SAMN05216376_12115"/>
<dbReference type="InterPro" id="IPR013216">
    <property type="entry name" value="Methyltransf_11"/>
</dbReference>
<protein>
    <submittedName>
        <fullName evidence="2">Menaquinone biosynthesis methyltransferase UbiE</fullName>
        <ecNumber evidence="2">2.1.1.-</ecNumber>
    </submittedName>
</protein>
<dbReference type="EMBL" id="JSUQ01000026">
    <property type="protein sequence ID" value="KHQ50484.1"/>
    <property type="molecule type" value="Genomic_DNA"/>
</dbReference>
<dbReference type="Gene3D" id="3.40.50.150">
    <property type="entry name" value="Vaccinia Virus protein VP39"/>
    <property type="match status" value="1"/>
</dbReference>
<keyword evidence="3" id="KW-1185">Reference proteome</keyword>
<dbReference type="InterPro" id="IPR029063">
    <property type="entry name" value="SAM-dependent_MTases_sf"/>
</dbReference>
<gene>
    <name evidence="2" type="ORF">OA50_04994</name>
</gene>
<keyword evidence="2" id="KW-0489">Methyltransferase</keyword>
<dbReference type="GO" id="GO:0032259">
    <property type="term" value="P:methylation"/>
    <property type="evidence" value="ECO:0007669"/>
    <property type="project" value="UniProtKB-KW"/>
</dbReference>
<proteinExistence type="predicted"/>
<evidence type="ECO:0000259" key="1">
    <source>
        <dbReference type="Pfam" id="PF08241"/>
    </source>
</evidence>
<dbReference type="Pfam" id="PF08241">
    <property type="entry name" value="Methyltransf_11"/>
    <property type="match status" value="1"/>
</dbReference>
<dbReference type="GO" id="GO:0008757">
    <property type="term" value="F:S-adenosylmethionine-dependent methyltransferase activity"/>
    <property type="evidence" value="ECO:0007669"/>
    <property type="project" value="InterPro"/>
</dbReference>
<organism evidence="2 3">
    <name type="scientific">Mameliella alba</name>
    <dbReference type="NCBI Taxonomy" id="561184"/>
    <lineage>
        <taxon>Bacteria</taxon>
        <taxon>Pseudomonadati</taxon>
        <taxon>Pseudomonadota</taxon>
        <taxon>Alphaproteobacteria</taxon>
        <taxon>Rhodobacterales</taxon>
        <taxon>Roseobacteraceae</taxon>
        <taxon>Mameliella</taxon>
    </lineage>
</organism>
<sequence>MPDLYLQIADQPDSVLEAIAASMEDRISDPAMQEICADYLGRLPGPGAEVVEIGCGNGSSTEMILRHLRPGRLVGIDPAEGLLARARKRFAARDEMSFASGNAVQTGLPGEGADVVVAHTVYSHLADPAAALAEARRLLRPGGILAVFDGDYATNTVALFDGDPLQAAMVSTQRNLIHDPYIMRHLPGMMREAGFEAPESRAYGFVQTERPAYIQSLMARGVTAAAAAGDCSEALAQGFRDETDARVEAGRFYGAILFACHAARKPA</sequence>
<name>A0A0B3SIW9_9RHOB</name>
<comment type="caution">
    <text evidence="2">The sequence shown here is derived from an EMBL/GenBank/DDBJ whole genome shotgun (WGS) entry which is preliminary data.</text>
</comment>
<dbReference type="InterPro" id="IPR050508">
    <property type="entry name" value="Methyltransf_Superfamily"/>
</dbReference>
<dbReference type="Proteomes" id="UP000030960">
    <property type="component" value="Unassembled WGS sequence"/>
</dbReference>
<dbReference type="OrthoDB" id="65624at2"/>
<accession>A0A0B3SIW9</accession>
<keyword evidence="2" id="KW-0808">Transferase</keyword>
<evidence type="ECO:0000313" key="2">
    <source>
        <dbReference type="EMBL" id="KHQ50484.1"/>
    </source>
</evidence>
<evidence type="ECO:0000313" key="3">
    <source>
        <dbReference type="Proteomes" id="UP000030960"/>
    </source>
</evidence>
<reference evidence="2 3" key="1">
    <citation type="submission" date="2014-10" db="EMBL/GenBank/DDBJ databases">
        <title>Genome sequence of Ponticoccus sp. strain UMTAT08 isolated from clonal culture of toxic dinoflagellate Alexandrium tamiyavanichii.</title>
        <authorList>
            <person name="Gan H.Y."/>
            <person name="Muhd D.-D."/>
            <person name="Mohd Noor M.E."/>
            <person name="Yeong Y.S."/>
            <person name="Usup G."/>
        </authorList>
    </citation>
    <scope>NUCLEOTIDE SEQUENCE [LARGE SCALE GENOMIC DNA]</scope>
    <source>
        <strain evidence="2 3">UMTAT08</strain>
    </source>
</reference>
<dbReference type="AlphaFoldDB" id="A0A0B3SIW9"/>
<dbReference type="PANTHER" id="PTHR42912:SF93">
    <property type="entry name" value="N6-ADENOSINE-METHYLTRANSFERASE TMT1A"/>
    <property type="match status" value="1"/>
</dbReference>
<dbReference type="EC" id="2.1.1.-" evidence="2"/>
<dbReference type="RefSeq" id="WP_052244832.1">
    <property type="nucleotide sequence ID" value="NZ_JSUQ01000026.1"/>
</dbReference>
<dbReference type="PANTHER" id="PTHR42912">
    <property type="entry name" value="METHYLTRANSFERASE"/>
    <property type="match status" value="1"/>
</dbReference>